<evidence type="ECO:0000259" key="6">
    <source>
        <dbReference type="PROSITE" id="PS50888"/>
    </source>
</evidence>
<sequence>MSCSSSTHQQRKIPRDLILGRSFMESGSPIFKVVKSRRRKFSVTNCHERTGQDGDHGDRKKKHREMERQRRQEMASLCEVLRSELPLEFIKGKRSMSDHMSEAVNYIKHLQGKIRELSFKRDELKNIYSLASLDSPSSDSSWSTSFTVNSCCDSVEVVICRSIRDKHLLLSTVIELLLQQGLDVVSCFSSLAYDGIVHTIHCELAYGNGSFDLTRLKGELKELLNPLGNP</sequence>
<keyword evidence="2" id="KW-0805">Transcription regulation</keyword>
<dbReference type="GO" id="GO:0046983">
    <property type="term" value="F:protein dimerization activity"/>
    <property type="evidence" value="ECO:0007669"/>
    <property type="project" value="InterPro"/>
</dbReference>
<comment type="subcellular location">
    <subcellularLocation>
        <location evidence="1">Nucleus</location>
    </subcellularLocation>
</comment>
<keyword evidence="3" id="KW-0804">Transcription</keyword>
<dbReference type="InterPro" id="IPR011598">
    <property type="entry name" value="bHLH_dom"/>
</dbReference>
<dbReference type="RefSeq" id="XP_030532921.1">
    <property type="nucleotide sequence ID" value="XM_030677061.2"/>
</dbReference>
<dbReference type="PROSITE" id="PS50888">
    <property type="entry name" value="BHLH"/>
    <property type="match status" value="1"/>
</dbReference>
<dbReference type="OrthoDB" id="1935281at2759"/>
<feature type="domain" description="BHLH" evidence="6">
    <location>
        <begin position="58"/>
        <end position="110"/>
    </location>
</feature>
<feature type="region of interest" description="Disordered" evidence="5">
    <location>
        <begin position="45"/>
        <end position="68"/>
    </location>
</feature>
<dbReference type="KEGG" id="rarg:115742647"/>
<gene>
    <name evidence="8" type="primary">LOC115742647</name>
</gene>
<dbReference type="AlphaFoldDB" id="A0A8B8PDR0"/>
<organism evidence="7 8">
    <name type="scientific">Rhodamnia argentea</name>
    <dbReference type="NCBI Taxonomy" id="178133"/>
    <lineage>
        <taxon>Eukaryota</taxon>
        <taxon>Viridiplantae</taxon>
        <taxon>Streptophyta</taxon>
        <taxon>Embryophyta</taxon>
        <taxon>Tracheophyta</taxon>
        <taxon>Spermatophyta</taxon>
        <taxon>Magnoliopsida</taxon>
        <taxon>eudicotyledons</taxon>
        <taxon>Gunneridae</taxon>
        <taxon>Pentapetalae</taxon>
        <taxon>rosids</taxon>
        <taxon>malvids</taxon>
        <taxon>Myrtales</taxon>
        <taxon>Myrtaceae</taxon>
        <taxon>Myrtoideae</taxon>
        <taxon>Myrteae</taxon>
        <taxon>Australasian group</taxon>
        <taxon>Rhodamnia</taxon>
    </lineage>
</organism>
<proteinExistence type="predicted"/>
<evidence type="ECO:0000256" key="3">
    <source>
        <dbReference type="ARBA" id="ARBA00023163"/>
    </source>
</evidence>
<protein>
    <submittedName>
        <fullName evidence="8">Transcription factor bHLH36-like</fullName>
    </submittedName>
</protein>
<dbReference type="CDD" id="cd18914">
    <property type="entry name" value="bHLH_AtORG2_like"/>
    <property type="match status" value="1"/>
</dbReference>
<evidence type="ECO:0000256" key="2">
    <source>
        <dbReference type="ARBA" id="ARBA00023015"/>
    </source>
</evidence>
<dbReference type="Pfam" id="PF00010">
    <property type="entry name" value="HLH"/>
    <property type="match status" value="1"/>
</dbReference>
<dbReference type="SMART" id="SM00353">
    <property type="entry name" value="HLH"/>
    <property type="match status" value="1"/>
</dbReference>
<dbReference type="InterPro" id="IPR036638">
    <property type="entry name" value="HLH_DNA-bd_sf"/>
</dbReference>
<dbReference type="GeneID" id="115742647"/>
<name>A0A8B8PDR0_9MYRT</name>
<evidence type="ECO:0000256" key="5">
    <source>
        <dbReference type="SAM" id="MobiDB-lite"/>
    </source>
</evidence>
<dbReference type="Proteomes" id="UP000827889">
    <property type="component" value="Chromosome 10"/>
</dbReference>
<reference evidence="8" key="1">
    <citation type="submission" date="2025-08" db="UniProtKB">
        <authorList>
            <consortium name="RefSeq"/>
        </authorList>
    </citation>
    <scope>IDENTIFICATION</scope>
    <source>
        <tissue evidence="8">Leaf</tissue>
    </source>
</reference>
<accession>A0A8B8PDR0</accession>
<dbReference type="GO" id="GO:0000977">
    <property type="term" value="F:RNA polymerase II transcription regulatory region sequence-specific DNA binding"/>
    <property type="evidence" value="ECO:0007669"/>
    <property type="project" value="TreeGrafter"/>
</dbReference>
<dbReference type="PANTHER" id="PTHR13935">
    <property type="entry name" value="ACHAETE-SCUTE TRANSCRIPTION FACTOR-RELATED"/>
    <property type="match status" value="1"/>
</dbReference>
<keyword evidence="7" id="KW-1185">Reference proteome</keyword>
<evidence type="ECO:0000313" key="8">
    <source>
        <dbReference type="RefSeq" id="XP_030532921.1"/>
    </source>
</evidence>
<dbReference type="InterPro" id="IPR015660">
    <property type="entry name" value="MASH1/Ascl1a-like"/>
</dbReference>
<dbReference type="SUPFAM" id="SSF47459">
    <property type="entry name" value="HLH, helix-loop-helix DNA-binding domain"/>
    <property type="match status" value="1"/>
</dbReference>
<dbReference type="Gene3D" id="4.10.280.10">
    <property type="entry name" value="Helix-loop-helix DNA-binding domain"/>
    <property type="match status" value="1"/>
</dbReference>
<dbReference type="GO" id="GO:0090575">
    <property type="term" value="C:RNA polymerase II transcription regulator complex"/>
    <property type="evidence" value="ECO:0007669"/>
    <property type="project" value="TreeGrafter"/>
</dbReference>
<evidence type="ECO:0000256" key="4">
    <source>
        <dbReference type="ARBA" id="ARBA00023242"/>
    </source>
</evidence>
<dbReference type="GO" id="GO:0000981">
    <property type="term" value="F:DNA-binding transcription factor activity, RNA polymerase II-specific"/>
    <property type="evidence" value="ECO:0007669"/>
    <property type="project" value="TreeGrafter"/>
</dbReference>
<dbReference type="PANTHER" id="PTHR13935:SF155">
    <property type="entry name" value="TRANSCRIPTION FACTOR BHLH120-LIKE"/>
    <property type="match status" value="1"/>
</dbReference>
<keyword evidence="4" id="KW-0539">Nucleus</keyword>
<evidence type="ECO:0000256" key="1">
    <source>
        <dbReference type="ARBA" id="ARBA00004123"/>
    </source>
</evidence>
<evidence type="ECO:0000313" key="7">
    <source>
        <dbReference type="Proteomes" id="UP000827889"/>
    </source>
</evidence>
<feature type="compositionally biased region" description="Basic and acidic residues" evidence="5">
    <location>
        <begin position="46"/>
        <end position="68"/>
    </location>
</feature>